<feature type="domain" description="FAD-binding PCMH-type" evidence="6">
    <location>
        <begin position="71"/>
        <end position="248"/>
    </location>
</feature>
<evidence type="ECO:0000313" key="7">
    <source>
        <dbReference type="EMBL" id="THH02918.1"/>
    </source>
</evidence>
<comment type="caution">
    <text evidence="7">The sequence shown here is derived from an EMBL/GenBank/DDBJ whole genome shotgun (WGS) entry which is preliminary data.</text>
</comment>
<feature type="compositionally biased region" description="Basic and acidic residues" evidence="5">
    <location>
        <begin position="751"/>
        <end position="765"/>
    </location>
</feature>
<evidence type="ECO:0000256" key="1">
    <source>
        <dbReference type="ARBA" id="ARBA00001974"/>
    </source>
</evidence>
<dbReference type="Pfam" id="PF02913">
    <property type="entry name" value="FAD-oxidase_C"/>
    <property type="match status" value="1"/>
</dbReference>
<dbReference type="InterPro" id="IPR009057">
    <property type="entry name" value="Homeodomain-like_sf"/>
</dbReference>
<dbReference type="AlphaFoldDB" id="A0A4S4KXN2"/>
<evidence type="ECO:0000313" key="8">
    <source>
        <dbReference type="Proteomes" id="UP000309038"/>
    </source>
</evidence>
<dbReference type="Gene3D" id="3.30.70.2190">
    <property type="match status" value="1"/>
</dbReference>
<protein>
    <recommendedName>
        <fullName evidence="6">FAD-binding PCMH-type domain-containing protein</fullName>
    </recommendedName>
</protein>
<dbReference type="Pfam" id="PF01565">
    <property type="entry name" value="FAD_binding_4"/>
    <property type="match status" value="1"/>
</dbReference>
<gene>
    <name evidence="7" type="ORF">EW026_g61</name>
</gene>
<dbReference type="Pfam" id="PF08914">
    <property type="entry name" value="Myb_Rap1"/>
    <property type="match status" value="1"/>
</dbReference>
<organism evidence="7 8">
    <name type="scientific">Hermanssonia centrifuga</name>
    <dbReference type="NCBI Taxonomy" id="98765"/>
    <lineage>
        <taxon>Eukaryota</taxon>
        <taxon>Fungi</taxon>
        <taxon>Dikarya</taxon>
        <taxon>Basidiomycota</taxon>
        <taxon>Agaricomycotina</taxon>
        <taxon>Agaricomycetes</taxon>
        <taxon>Polyporales</taxon>
        <taxon>Meruliaceae</taxon>
        <taxon>Hermanssonia</taxon>
    </lineage>
</organism>
<dbReference type="InterPro" id="IPR004113">
    <property type="entry name" value="FAD-bd_oxidored_4_C"/>
</dbReference>
<feature type="region of interest" description="Disordered" evidence="5">
    <location>
        <begin position="744"/>
        <end position="765"/>
    </location>
</feature>
<dbReference type="PANTHER" id="PTHR43716">
    <property type="entry name" value="D-2-HYDROXYGLUTARATE DEHYDROGENASE, MITOCHONDRIAL"/>
    <property type="match status" value="1"/>
</dbReference>
<keyword evidence="3" id="KW-0274">FAD</keyword>
<keyword evidence="2" id="KW-0285">Flavoprotein</keyword>
<dbReference type="CDD" id="cd11655">
    <property type="entry name" value="rap1_myb-like"/>
    <property type="match status" value="1"/>
</dbReference>
<dbReference type="InterPro" id="IPR015010">
    <property type="entry name" value="TERF2IP_Myb"/>
</dbReference>
<dbReference type="FunFam" id="3.30.70.2190:FF:000001">
    <property type="entry name" value="D-2-hydroxyglutarate dehydrogenase mitochondrial"/>
    <property type="match status" value="1"/>
</dbReference>
<dbReference type="InterPro" id="IPR051264">
    <property type="entry name" value="FAD-oxidored/transferase_4"/>
</dbReference>
<dbReference type="SUPFAM" id="SSF56176">
    <property type="entry name" value="FAD-binding/transporter-associated domain-like"/>
    <property type="match status" value="1"/>
</dbReference>
<keyword evidence="4" id="KW-0560">Oxidoreductase</keyword>
<proteinExistence type="predicted"/>
<dbReference type="InterPro" id="IPR016164">
    <property type="entry name" value="FAD-linked_Oxase-like_C"/>
</dbReference>
<dbReference type="InterPro" id="IPR016166">
    <property type="entry name" value="FAD-bd_PCMH"/>
</dbReference>
<name>A0A4S4KXN2_9APHY</name>
<dbReference type="Proteomes" id="UP000309038">
    <property type="component" value="Unassembled WGS sequence"/>
</dbReference>
<dbReference type="InterPro" id="IPR006094">
    <property type="entry name" value="Oxid_FAD_bind_N"/>
</dbReference>
<feature type="region of interest" description="Disordered" evidence="5">
    <location>
        <begin position="649"/>
        <end position="671"/>
    </location>
</feature>
<dbReference type="Gene3D" id="1.10.10.60">
    <property type="entry name" value="Homeodomain-like"/>
    <property type="match status" value="1"/>
</dbReference>
<evidence type="ECO:0000256" key="2">
    <source>
        <dbReference type="ARBA" id="ARBA00022630"/>
    </source>
</evidence>
<keyword evidence="8" id="KW-1185">Reference proteome</keyword>
<dbReference type="GO" id="GO:0071949">
    <property type="term" value="F:FAD binding"/>
    <property type="evidence" value="ECO:0007669"/>
    <property type="project" value="InterPro"/>
</dbReference>
<reference evidence="7 8" key="1">
    <citation type="submission" date="2019-02" db="EMBL/GenBank/DDBJ databases">
        <title>Genome sequencing of the rare red list fungi Phlebia centrifuga.</title>
        <authorList>
            <person name="Buettner E."/>
            <person name="Kellner H."/>
        </authorList>
    </citation>
    <scope>NUCLEOTIDE SEQUENCE [LARGE SCALE GENOMIC DNA]</scope>
    <source>
        <strain evidence="7 8">DSM 108282</strain>
    </source>
</reference>
<comment type="cofactor">
    <cofactor evidence="1">
        <name>FAD</name>
        <dbReference type="ChEBI" id="CHEBI:57692"/>
    </cofactor>
</comment>
<dbReference type="SUPFAM" id="SSF46689">
    <property type="entry name" value="Homeodomain-like"/>
    <property type="match status" value="1"/>
</dbReference>
<dbReference type="InterPro" id="IPR016169">
    <property type="entry name" value="FAD-bd_PCMH_sub2"/>
</dbReference>
<accession>A0A4S4KXN2</accession>
<evidence type="ECO:0000256" key="5">
    <source>
        <dbReference type="SAM" id="MobiDB-lite"/>
    </source>
</evidence>
<evidence type="ECO:0000259" key="6">
    <source>
        <dbReference type="PROSITE" id="PS51387"/>
    </source>
</evidence>
<dbReference type="InterPro" id="IPR036318">
    <property type="entry name" value="FAD-bd_PCMH-like_sf"/>
</dbReference>
<dbReference type="PANTHER" id="PTHR43716:SF1">
    <property type="entry name" value="D-2-HYDROXYGLUTARATE DEHYDROGENASE, MITOCHONDRIAL"/>
    <property type="match status" value="1"/>
</dbReference>
<sequence length="815" mass="90635">MFARHAVRRLTLRSTQRRAHSSSVQLNSVTEQDIDHFSKILSSSSILSTLPPISTPSSELSIYNNDWMDKYHGKSTTVLRPRTTEEVSEIVKWCNERRIGIVPQGGNTGLVGGGVPTNDELILSLGNMRGVRSFDPVTGIIVADAGCVLEAMSDYLAPHHYIMPLDLGAKGRLVATFLQNAGGLRLLRYGSLHGSVLGLEVVLPDGTILDQLSILRKDNTGYDLKQLFIGAEGTLGIVTGVSILTAPAPIASSNVMLALPNFENVLPLYREVKRQLSEILSAFEFIDRRAYDLAVKHGQGRALNDEDVEGAECFVLVETSGGKREHDEEKLTNLLESLLDSDNPLINTGVLSQTPAQFSSLWAIREGITEAVSKEGKAYKYDISVPLASFKDVVDTTREHLRSKGLLRDDAVKHVVGYGHVGDGNLHLNVVAAAYTPEIEAALEPFVYELPIFQDQNGMAIKFFIQKDIPDDIQAEHSGGDPTASPQSARVILADPNTEIFQHLVKTHQSETNKYVESYLWVKKCIERGAVVYTPVVYKNPGGRRAGEERTHFTEEDEERLCDWIASKIPYKETGGRTGNRLYQQLCEMANDPDYGWVTRHTWQSWRERYKKNAPRLDIRISGIVERKRPALGEKGQYGYVRKPEERMKRSKKKVLQDGEETTVAGPSNDEIDFMSEPVMLAGPPPLGVPGALPPTQLSDLVYPQLDLRFPHENISPEVAAARQNATEEEDDESEWQIRVNDGTQPQWAKRKAEPEEEGPIKKQHTESVLSCSVMSLADICFGSTGHMLPLILNKVDCMWLIKLSKILPMNIVLR</sequence>
<dbReference type="Gene3D" id="3.30.70.2740">
    <property type="match status" value="1"/>
</dbReference>
<dbReference type="GO" id="GO:0016491">
    <property type="term" value="F:oxidoreductase activity"/>
    <property type="evidence" value="ECO:0007669"/>
    <property type="project" value="UniProtKB-KW"/>
</dbReference>
<dbReference type="SUPFAM" id="SSF55103">
    <property type="entry name" value="FAD-linked oxidases, C-terminal domain"/>
    <property type="match status" value="1"/>
</dbReference>
<dbReference type="GO" id="GO:0005739">
    <property type="term" value="C:mitochondrion"/>
    <property type="evidence" value="ECO:0007669"/>
    <property type="project" value="TreeGrafter"/>
</dbReference>
<dbReference type="Gene3D" id="3.30.43.10">
    <property type="entry name" value="Uridine Diphospho-n-acetylenolpyruvylglucosamine Reductase, domain 2"/>
    <property type="match status" value="1"/>
</dbReference>
<dbReference type="FunFam" id="3.30.43.10:FF:000011">
    <property type="entry name" value="D-lactate dehydrogenase (Cytochrome)"/>
    <property type="match status" value="1"/>
</dbReference>
<evidence type="ECO:0000256" key="4">
    <source>
        <dbReference type="ARBA" id="ARBA00023002"/>
    </source>
</evidence>
<dbReference type="Gene3D" id="3.30.465.10">
    <property type="match status" value="1"/>
</dbReference>
<dbReference type="EMBL" id="SGPJ01000001">
    <property type="protein sequence ID" value="THH02918.1"/>
    <property type="molecule type" value="Genomic_DNA"/>
</dbReference>
<evidence type="ECO:0000256" key="3">
    <source>
        <dbReference type="ARBA" id="ARBA00022827"/>
    </source>
</evidence>
<dbReference type="PROSITE" id="PS51387">
    <property type="entry name" value="FAD_PCMH"/>
    <property type="match status" value="1"/>
</dbReference>
<dbReference type="InterPro" id="IPR016167">
    <property type="entry name" value="FAD-bd_PCMH_sub1"/>
</dbReference>